<feature type="chain" id="PRO_5040507147" description="N(4)-(beta-N-acetylglucosaminyl)-L-asparaginase" evidence="14">
    <location>
        <begin position="16"/>
        <end position="341"/>
    </location>
</feature>
<evidence type="ECO:0000256" key="3">
    <source>
        <dbReference type="ARBA" id="ARBA00022801"/>
    </source>
</evidence>
<dbReference type="FunFam" id="3.60.20.30:FF:000003">
    <property type="entry name" value="N(4)-(Beta-N-acetylglucosaminyl)-L-asparaginase isoform X1"/>
    <property type="match status" value="1"/>
</dbReference>
<evidence type="ECO:0000256" key="4">
    <source>
        <dbReference type="ARBA" id="ARBA00022813"/>
    </source>
</evidence>
<evidence type="ECO:0000313" key="16">
    <source>
        <dbReference type="Proteomes" id="UP001153636"/>
    </source>
</evidence>
<feature type="site" description="Cleavage; by autolysis" evidence="13">
    <location>
        <begin position="202"/>
        <end position="203"/>
    </location>
</feature>
<comment type="catalytic activity">
    <reaction evidence="5">
        <text>N(4)-(beta-N-acetyl-D-glucosaminyl)-L-asparagine + H2O = N-acetyl-beta-D-glucosaminylamine + L-aspartate + H(+)</text>
        <dbReference type="Rhea" id="RHEA:11544"/>
        <dbReference type="ChEBI" id="CHEBI:15377"/>
        <dbReference type="ChEBI" id="CHEBI:15378"/>
        <dbReference type="ChEBI" id="CHEBI:15947"/>
        <dbReference type="ChEBI" id="CHEBI:29991"/>
        <dbReference type="ChEBI" id="CHEBI:58080"/>
        <dbReference type="EC" id="3.5.1.26"/>
    </reaction>
</comment>
<dbReference type="GO" id="GO:0005764">
    <property type="term" value="C:lysosome"/>
    <property type="evidence" value="ECO:0007669"/>
    <property type="project" value="TreeGrafter"/>
</dbReference>
<accession>A0A9P0GEB3</accession>
<proteinExistence type="inferred from homology"/>
<evidence type="ECO:0000256" key="12">
    <source>
        <dbReference type="PIRSR" id="PIRSR600246-2"/>
    </source>
</evidence>
<keyword evidence="14" id="KW-0732">Signal</keyword>
<feature type="binding site" evidence="12">
    <location>
        <begin position="231"/>
        <end position="234"/>
    </location>
    <ligand>
        <name>substrate</name>
    </ligand>
</feature>
<feature type="signal peptide" evidence="14">
    <location>
        <begin position="1"/>
        <end position="15"/>
    </location>
</feature>
<dbReference type="GO" id="GO:0008233">
    <property type="term" value="F:peptidase activity"/>
    <property type="evidence" value="ECO:0007669"/>
    <property type="project" value="UniProtKB-KW"/>
</dbReference>
<name>A0A9P0GEB3_9CUCU</name>
<dbReference type="PANTHER" id="PTHR10188:SF6">
    <property type="entry name" value="N(4)-(BETA-N-ACETYLGLUCOSAMINYL)-L-ASPARAGINASE"/>
    <property type="match status" value="1"/>
</dbReference>
<evidence type="ECO:0000256" key="10">
    <source>
        <dbReference type="ARBA" id="ARBA00080645"/>
    </source>
</evidence>
<evidence type="ECO:0000256" key="1">
    <source>
        <dbReference type="ARBA" id="ARBA00010872"/>
    </source>
</evidence>
<dbReference type="Gene3D" id="3.60.20.30">
    <property type="entry name" value="(Glycosyl)asparaginase"/>
    <property type="match status" value="1"/>
</dbReference>
<keyword evidence="3" id="KW-0378">Hydrolase</keyword>
<keyword evidence="16" id="KW-1185">Reference proteome</keyword>
<evidence type="ECO:0000256" key="9">
    <source>
        <dbReference type="ARBA" id="ARBA00079301"/>
    </source>
</evidence>
<evidence type="ECO:0000256" key="14">
    <source>
        <dbReference type="SAM" id="SignalP"/>
    </source>
</evidence>
<dbReference type="EMBL" id="OV651814">
    <property type="protein sequence ID" value="CAH1106282.1"/>
    <property type="molecule type" value="Genomic_DNA"/>
</dbReference>
<dbReference type="InterPro" id="IPR029055">
    <property type="entry name" value="Ntn_hydrolases_N"/>
</dbReference>
<dbReference type="InterPro" id="IPR000246">
    <property type="entry name" value="Peptidase_T2"/>
</dbReference>
<evidence type="ECO:0000256" key="8">
    <source>
        <dbReference type="ARBA" id="ARBA00078726"/>
    </source>
</evidence>
<dbReference type="OrthoDB" id="188713at2759"/>
<dbReference type="CDD" id="cd04513">
    <property type="entry name" value="Glycosylasparaginase"/>
    <property type="match status" value="1"/>
</dbReference>
<evidence type="ECO:0000256" key="2">
    <source>
        <dbReference type="ARBA" id="ARBA00022670"/>
    </source>
</evidence>
<reference evidence="15" key="1">
    <citation type="submission" date="2022-01" db="EMBL/GenBank/DDBJ databases">
        <authorList>
            <person name="King R."/>
        </authorList>
    </citation>
    <scope>NUCLEOTIDE SEQUENCE</scope>
</reference>
<evidence type="ECO:0000256" key="11">
    <source>
        <dbReference type="PIRSR" id="PIRSR600246-1"/>
    </source>
</evidence>
<dbReference type="Pfam" id="PF01112">
    <property type="entry name" value="Asparaginase_2"/>
    <property type="match status" value="1"/>
</dbReference>
<evidence type="ECO:0000256" key="5">
    <source>
        <dbReference type="ARBA" id="ARBA00050421"/>
    </source>
</evidence>
<evidence type="ECO:0000256" key="13">
    <source>
        <dbReference type="PIRSR" id="PIRSR600246-3"/>
    </source>
</evidence>
<keyword evidence="2" id="KW-0645">Protease</keyword>
<evidence type="ECO:0000256" key="6">
    <source>
        <dbReference type="ARBA" id="ARBA00053295"/>
    </source>
</evidence>
<dbReference type="SUPFAM" id="SSF56235">
    <property type="entry name" value="N-terminal nucleophile aminohydrolases (Ntn hydrolases)"/>
    <property type="match status" value="1"/>
</dbReference>
<dbReference type="AlphaFoldDB" id="A0A9P0GEB3"/>
<organism evidence="15 16">
    <name type="scientific">Psylliodes chrysocephalus</name>
    <dbReference type="NCBI Taxonomy" id="3402493"/>
    <lineage>
        <taxon>Eukaryota</taxon>
        <taxon>Metazoa</taxon>
        <taxon>Ecdysozoa</taxon>
        <taxon>Arthropoda</taxon>
        <taxon>Hexapoda</taxon>
        <taxon>Insecta</taxon>
        <taxon>Pterygota</taxon>
        <taxon>Neoptera</taxon>
        <taxon>Endopterygota</taxon>
        <taxon>Coleoptera</taxon>
        <taxon>Polyphaga</taxon>
        <taxon>Cucujiformia</taxon>
        <taxon>Chrysomeloidea</taxon>
        <taxon>Chrysomelidae</taxon>
        <taxon>Galerucinae</taxon>
        <taxon>Alticini</taxon>
        <taxon>Psylliodes</taxon>
    </lineage>
</organism>
<comment type="function">
    <text evidence="6">Cleaves the GlcNAc-Asn bond which joins oligosaccharides to the peptide of asparagine-linked glycoproteins.</text>
</comment>
<feature type="binding site" evidence="12">
    <location>
        <begin position="254"/>
        <end position="257"/>
    </location>
    <ligand>
        <name>substrate</name>
    </ligand>
</feature>
<dbReference type="GO" id="GO:0006508">
    <property type="term" value="P:proteolysis"/>
    <property type="evidence" value="ECO:0007669"/>
    <property type="project" value="UniProtKB-KW"/>
</dbReference>
<protein>
    <recommendedName>
        <fullName evidence="7">N(4)-(beta-N-acetylglucosaminyl)-L-asparaginase</fullName>
        <ecNumber evidence="7">3.5.1.26</ecNumber>
    </recommendedName>
    <alternativeName>
        <fullName evidence="9">Aspartylglucosaminidase</fullName>
    </alternativeName>
    <alternativeName>
        <fullName evidence="8">Glycosylasparaginase</fullName>
    </alternativeName>
    <alternativeName>
        <fullName evidence="10">N4-(N-acetyl-beta-glucosaminyl)-L-asparagine amidase</fullName>
    </alternativeName>
</protein>
<dbReference type="Proteomes" id="UP001153636">
    <property type="component" value="Chromosome 2"/>
</dbReference>
<evidence type="ECO:0000256" key="7">
    <source>
        <dbReference type="ARBA" id="ARBA00066729"/>
    </source>
</evidence>
<evidence type="ECO:0000313" key="15">
    <source>
        <dbReference type="EMBL" id="CAH1106282.1"/>
    </source>
</evidence>
<dbReference type="GO" id="GO:0003948">
    <property type="term" value="F:N4-(beta-N-acetylglucosaminyl)-L-asparaginase activity"/>
    <property type="evidence" value="ECO:0007669"/>
    <property type="project" value="UniProtKB-EC"/>
</dbReference>
<comment type="similarity">
    <text evidence="1">Belongs to the Ntn-hydrolase family.</text>
</comment>
<dbReference type="PANTHER" id="PTHR10188">
    <property type="entry name" value="L-ASPARAGINASE"/>
    <property type="match status" value="1"/>
</dbReference>
<gene>
    <name evidence="15" type="ORF">PSYICH_LOCUS6626</name>
</gene>
<feature type="active site" description="Nucleophile" evidence="11">
    <location>
        <position position="203"/>
    </location>
</feature>
<keyword evidence="4" id="KW-0068">Autocatalytic cleavage</keyword>
<sequence>MKYFIFFVLFETSLAATPLVVNTWNFQNATKEAWSVLSEGEKNKQDLTVEALAVGCKTCQDEQCDTTVGFGGSPDENGETTLDAMIFDGNTMDMGAVGGLRKIKDVINVAKHVLENTEHSFLAGSLATDFAKKFGFIEESLETNFSLNLWSDWKENNCQPNFWKNVEPDPKTSCGPYKAKEERYLNEVLKNQPNQYNSRNHDTIGMIVISGNGHIVAGTSTNGAKFKIPGRVGDSPIPGAGAYADSDVGAAVATGDGDLMMRFLPSFLAVEKLRDGISAQKAATMVMSRISQKYPKFFGGLVVVDKKGNVGAACNGMEKFPYTLANAQYPEGIIKYVTSCT</sequence>
<dbReference type="EC" id="3.5.1.26" evidence="7"/>